<evidence type="ECO:0000256" key="1">
    <source>
        <dbReference type="ARBA" id="ARBA00022527"/>
    </source>
</evidence>
<gene>
    <name evidence="6" type="ORF">ACFQ4O_09985</name>
</gene>
<reference evidence="7" key="1">
    <citation type="journal article" date="2019" name="Int. J. Syst. Evol. Microbiol.">
        <title>The Global Catalogue of Microorganisms (GCM) 10K type strain sequencing project: providing services to taxonomists for standard genome sequencing and annotation.</title>
        <authorList>
            <consortium name="The Broad Institute Genomics Platform"/>
            <consortium name="The Broad Institute Genome Sequencing Center for Infectious Disease"/>
            <person name="Wu L."/>
            <person name="Ma J."/>
        </authorList>
    </citation>
    <scope>NUCLEOTIDE SEQUENCE [LARGE SCALE GENOMIC DNA]</scope>
    <source>
        <strain evidence="7">CCUG 61696</strain>
    </source>
</reference>
<keyword evidence="3 5" id="KW-0547">Nucleotide-binding</keyword>
<dbReference type="EMBL" id="JBHTMX010000078">
    <property type="protein sequence ID" value="MFD1332326.1"/>
    <property type="molecule type" value="Genomic_DNA"/>
</dbReference>
<dbReference type="Pfam" id="PF03618">
    <property type="entry name" value="Kinase-PPPase"/>
    <property type="match status" value="1"/>
</dbReference>
<dbReference type="HAMAP" id="MF_00921">
    <property type="entry name" value="PDRP"/>
    <property type="match status" value="1"/>
</dbReference>
<keyword evidence="1 5" id="KW-0723">Serine/threonine-protein kinase</keyword>
<keyword evidence="7" id="KW-1185">Reference proteome</keyword>
<evidence type="ECO:0000313" key="6">
    <source>
        <dbReference type="EMBL" id="MFD1332326.1"/>
    </source>
</evidence>
<dbReference type="EC" id="2.7.11.32" evidence="5"/>
<feature type="binding site" evidence="5">
    <location>
        <begin position="151"/>
        <end position="158"/>
    </location>
    <ligand>
        <name>ADP</name>
        <dbReference type="ChEBI" id="CHEBI:456216"/>
    </ligand>
</feature>
<evidence type="ECO:0000256" key="5">
    <source>
        <dbReference type="HAMAP-Rule" id="MF_00921"/>
    </source>
</evidence>
<comment type="catalytic activity">
    <reaction evidence="5">
        <text>N(tele)-phospho-L-histidyl/O-phospho-L-threonyl-[pyruvate, phosphate dikinase] + phosphate + H(+) = N(tele)-phospho-L-histidyl/L-threonyl-[pyruvate, phosphate dikinase] + diphosphate</text>
        <dbReference type="Rhea" id="RHEA:43696"/>
        <dbReference type="Rhea" id="RHEA-COMP:10650"/>
        <dbReference type="Rhea" id="RHEA-COMP:10651"/>
        <dbReference type="ChEBI" id="CHEBI:15378"/>
        <dbReference type="ChEBI" id="CHEBI:30013"/>
        <dbReference type="ChEBI" id="CHEBI:33019"/>
        <dbReference type="ChEBI" id="CHEBI:43474"/>
        <dbReference type="ChEBI" id="CHEBI:61977"/>
        <dbReference type="ChEBI" id="CHEBI:83586"/>
        <dbReference type="EC" id="2.7.4.27"/>
    </reaction>
</comment>
<evidence type="ECO:0000256" key="3">
    <source>
        <dbReference type="ARBA" id="ARBA00022741"/>
    </source>
</evidence>
<evidence type="ECO:0000256" key="4">
    <source>
        <dbReference type="ARBA" id="ARBA00022777"/>
    </source>
</evidence>
<dbReference type="NCBIfam" id="NF003742">
    <property type="entry name" value="PRK05339.1"/>
    <property type="match status" value="1"/>
</dbReference>
<keyword evidence="2 5" id="KW-0808">Transferase</keyword>
<comment type="catalytic activity">
    <reaction evidence="5">
        <text>N(tele)-phospho-L-histidyl/L-threonyl-[pyruvate, phosphate dikinase] + ADP = N(tele)-phospho-L-histidyl/O-phospho-L-threonyl-[pyruvate, phosphate dikinase] + AMP + H(+)</text>
        <dbReference type="Rhea" id="RHEA:43692"/>
        <dbReference type="Rhea" id="RHEA-COMP:10650"/>
        <dbReference type="Rhea" id="RHEA-COMP:10651"/>
        <dbReference type="ChEBI" id="CHEBI:15378"/>
        <dbReference type="ChEBI" id="CHEBI:30013"/>
        <dbReference type="ChEBI" id="CHEBI:61977"/>
        <dbReference type="ChEBI" id="CHEBI:83586"/>
        <dbReference type="ChEBI" id="CHEBI:456215"/>
        <dbReference type="ChEBI" id="CHEBI:456216"/>
        <dbReference type="EC" id="2.7.11.32"/>
    </reaction>
</comment>
<proteinExistence type="inferred from homology"/>
<dbReference type="Proteomes" id="UP001597171">
    <property type="component" value="Unassembled WGS sequence"/>
</dbReference>
<dbReference type="PANTHER" id="PTHR31756">
    <property type="entry name" value="PYRUVATE, PHOSPHATE DIKINASE REGULATORY PROTEIN 1, CHLOROPLASTIC"/>
    <property type="match status" value="1"/>
</dbReference>
<organism evidence="6 7">
    <name type="scientific">Methylopila musalis</name>
    <dbReference type="NCBI Taxonomy" id="1134781"/>
    <lineage>
        <taxon>Bacteria</taxon>
        <taxon>Pseudomonadati</taxon>
        <taxon>Pseudomonadota</taxon>
        <taxon>Alphaproteobacteria</taxon>
        <taxon>Hyphomicrobiales</taxon>
        <taxon>Methylopilaceae</taxon>
        <taxon>Methylopila</taxon>
    </lineage>
</organism>
<dbReference type="EC" id="2.7.4.27" evidence="5"/>
<keyword evidence="6" id="KW-0670">Pyruvate</keyword>
<keyword evidence="4 5" id="KW-0418">Kinase</keyword>
<comment type="similarity">
    <text evidence="5">Belongs to the pyruvate, phosphate/water dikinase regulatory protein family. PDRP subfamily.</text>
</comment>
<dbReference type="PANTHER" id="PTHR31756:SF3">
    <property type="entry name" value="PYRUVATE, PHOSPHATE DIKINASE REGULATORY PROTEIN 1, CHLOROPLASTIC"/>
    <property type="match status" value="1"/>
</dbReference>
<dbReference type="InterPro" id="IPR026565">
    <property type="entry name" value="PPDK_reg"/>
</dbReference>
<evidence type="ECO:0000256" key="2">
    <source>
        <dbReference type="ARBA" id="ARBA00022679"/>
    </source>
</evidence>
<dbReference type="RefSeq" id="WP_378775545.1">
    <property type="nucleotide sequence ID" value="NZ_JBHTMX010000078.1"/>
</dbReference>
<dbReference type="InterPro" id="IPR005177">
    <property type="entry name" value="Kinase-pyrophosphorylase"/>
</dbReference>
<dbReference type="GO" id="GO:0016740">
    <property type="term" value="F:transferase activity"/>
    <property type="evidence" value="ECO:0007669"/>
    <property type="project" value="UniProtKB-KW"/>
</dbReference>
<evidence type="ECO:0000313" key="7">
    <source>
        <dbReference type="Proteomes" id="UP001597171"/>
    </source>
</evidence>
<comment type="function">
    <text evidence="5">Bifunctional serine/threonine kinase and phosphorylase involved in the regulation of the pyruvate, phosphate dikinase (PPDK) by catalyzing its phosphorylation/dephosphorylation.</text>
</comment>
<name>A0ABW3Z833_9HYPH</name>
<sequence length="286" mass="31627">MPVRAFHFHLVSDSTGETLVSVARAAVSQYEDVTGVEHVYPLVRSARQLDRVLGEIADDPGIVLYTLVEEELIERLERRCRELGCPCLHVLEPVFALLRSYLGAEKTKLPGAQHALNADYFKRIDALNFTMAHDDGQFTEGMADADVILLGVSRTSKTPTSIYLANRGVKTANIPLIPALPPPHGLEKLRKPLIVGLIATPERIVAIRHNRILGLEGGMEGRLQDDAYVDPEAVAAEITASRRFCARYGWQTIDVTRRSIEETAAAVLSMLSEHRAKRFAEHIATT</sequence>
<protein>
    <recommendedName>
        <fullName evidence="5">Putative pyruvate, phosphate dikinase regulatory protein</fullName>
        <shortName evidence="5">PPDK regulatory protein</shortName>
        <ecNumber evidence="5">2.7.11.32</ecNumber>
        <ecNumber evidence="5">2.7.4.27</ecNumber>
    </recommendedName>
</protein>
<accession>A0ABW3Z833</accession>
<comment type="caution">
    <text evidence="6">The sequence shown here is derived from an EMBL/GenBank/DDBJ whole genome shotgun (WGS) entry which is preliminary data.</text>
</comment>